<feature type="domain" description="PORR" evidence="1">
    <location>
        <begin position="91"/>
        <end position="419"/>
    </location>
</feature>
<proteinExistence type="predicted"/>
<organism evidence="2 3">
    <name type="scientific">Kingdonia uniflora</name>
    <dbReference type="NCBI Taxonomy" id="39325"/>
    <lineage>
        <taxon>Eukaryota</taxon>
        <taxon>Viridiplantae</taxon>
        <taxon>Streptophyta</taxon>
        <taxon>Embryophyta</taxon>
        <taxon>Tracheophyta</taxon>
        <taxon>Spermatophyta</taxon>
        <taxon>Magnoliopsida</taxon>
        <taxon>Ranunculales</taxon>
        <taxon>Circaeasteraceae</taxon>
        <taxon>Kingdonia</taxon>
    </lineage>
</organism>
<evidence type="ECO:0000259" key="1">
    <source>
        <dbReference type="Pfam" id="PF11955"/>
    </source>
</evidence>
<dbReference type="OrthoDB" id="2019558at2759"/>
<keyword evidence="3" id="KW-1185">Reference proteome</keyword>
<dbReference type="GO" id="GO:0003723">
    <property type="term" value="F:RNA binding"/>
    <property type="evidence" value="ECO:0007669"/>
    <property type="project" value="InterPro"/>
</dbReference>
<dbReference type="Proteomes" id="UP000541444">
    <property type="component" value="Unassembled WGS sequence"/>
</dbReference>
<dbReference type="PANTHER" id="PTHR31476:SF4">
    <property type="entry name" value="PROTEIN WHAT'S THIS FACTOR 1 HOMOLOG, CHLOROPLASTIC"/>
    <property type="match status" value="1"/>
</dbReference>
<dbReference type="Pfam" id="PF11955">
    <property type="entry name" value="PORR"/>
    <property type="match status" value="1"/>
</dbReference>
<reference evidence="2 3" key="1">
    <citation type="journal article" date="2020" name="IScience">
        <title>Genome Sequencing of the Endangered Kingdonia uniflora (Circaeasteraceae, Ranunculales) Reveals Potential Mechanisms of Evolutionary Specialization.</title>
        <authorList>
            <person name="Sun Y."/>
            <person name="Deng T."/>
            <person name="Zhang A."/>
            <person name="Moore M.J."/>
            <person name="Landis J.B."/>
            <person name="Lin N."/>
            <person name="Zhang H."/>
            <person name="Zhang X."/>
            <person name="Huang J."/>
            <person name="Zhang X."/>
            <person name="Sun H."/>
            <person name="Wang H."/>
        </authorList>
    </citation>
    <scope>NUCLEOTIDE SEQUENCE [LARGE SCALE GENOMIC DNA]</scope>
    <source>
        <strain evidence="2">TB1705</strain>
        <tissue evidence="2">Leaf</tissue>
    </source>
</reference>
<accession>A0A7J7N617</accession>
<comment type="caution">
    <text evidence="2">The sequence shown here is derived from an EMBL/GenBank/DDBJ whole genome shotgun (WGS) entry which is preliminary data.</text>
</comment>
<dbReference type="AlphaFoldDB" id="A0A7J7N617"/>
<dbReference type="InterPro" id="IPR021099">
    <property type="entry name" value="PORR_domain"/>
</dbReference>
<dbReference type="PANTHER" id="PTHR31476">
    <property type="entry name" value="PROTEIN WHAT'S THIS FACTOR 1 HOMOLOG, CHLOROPLASTIC"/>
    <property type="match status" value="1"/>
</dbReference>
<protein>
    <recommendedName>
        <fullName evidence="1">PORR domain-containing protein</fullName>
    </recommendedName>
</protein>
<dbReference type="EMBL" id="JACGCM010001026">
    <property type="protein sequence ID" value="KAF6162474.1"/>
    <property type="molecule type" value="Genomic_DNA"/>
</dbReference>
<dbReference type="InterPro" id="IPR045040">
    <property type="entry name" value="PORR_fam"/>
</dbReference>
<evidence type="ECO:0000313" key="2">
    <source>
        <dbReference type="EMBL" id="KAF6162474.1"/>
    </source>
</evidence>
<evidence type="ECO:0000313" key="3">
    <source>
        <dbReference type="Proteomes" id="UP000541444"/>
    </source>
</evidence>
<gene>
    <name evidence="2" type="ORF">GIB67_026312</name>
</gene>
<sequence>MDPKALFSSLKTSSSTPLSIFPSYPSSNFHEKSKLYAKSHLCLSNKVTEKSSFWGESLVLHENKVQWGGGFGRPNAPFYLPVIRAVVKRRKEIPFDNVIQRDKKLKLVLKIRKILVSQPDRIMSLRELGRYRRELGLTRKRRFIALLKRFPAIFEIVEEGVFSLKFRLTPEAERVYLEELKVRNEMEDFLVVKLRKLLMMSLDKRILLEKIAHLKNDLGLPMEFRDTICHRYPQYFKVISTDRGPALELTHWDPQLAISAAEINEEDNEAREIEEKNLIMDRPPKFNRVKLPKGLNLSKGEMRRVLKFREIPFISPYSDFSELRVGTQEKEKHACAVIHEILSLTVEKRTLVDHLTHFREEFKFSQQLRGMLIRHPDIFYVSLKGERDSVFLREAYRDSQLIDKDRLLIIKEKLRAMVAVPRFRRDDIMWIDMGRRL</sequence>
<name>A0A7J7N617_9MAGN</name>